<accession>A0A6G1ZHX5</accession>
<evidence type="ECO:0000259" key="6">
    <source>
        <dbReference type="Pfam" id="PF06321"/>
    </source>
</evidence>
<evidence type="ECO:0000313" key="7">
    <source>
        <dbReference type="EMBL" id="MRY13415.1"/>
    </source>
</evidence>
<dbReference type="AlphaFoldDB" id="A0A6G1ZHX5"/>
<dbReference type="Pfam" id="PF06321">
    <property type="entry name" value="P_gingi_FimA"/>
    <property type="match status" value="1"/>
</dbReference>
<reference evidence="7" key="1">
    <citation type="journal article" date="2019" name="Nat. Med.">
        <title>A library of human gut bacterial isolates paired with longitudinal multiomics data enables mechanistic microbiome research.</title>
        <authorList>
            <person name="Poyet M."/>
            <person name="Groussin M."/>
            <person name="Gibbons S.M."/>
            <person name="Avila-Pacheco J."/>
            <person name="Jiang X."/>
            <person name="Kearney S.M."/>
            <person name="Perrotta A.R."/>
            <person name="Berdy B."/>
            <person name="Zhao S."/>
            <person name="Lieberman T.D."/>
            <person name="Swanson P.K."/>
            <person name="Smith M."/>
            <person name="Roesemann S."/>
            <person name="Alexander J.E."/>
            <person name="Rich S.A."/>
            <person name="Livny J."/>
            <person name="Vlamakis H."/>
            <person name="Clish C."/>
            <person name="Bullock K."/>
            <person name="Deik A."/>
            <person name="Scott J."/>
            <person name="Pierce K.A."/>
            <person name="Xavier R.J."/>
            <person name="Alm E.J."/>
        </authorList>
    </citation>
    <scope>NUCLEOTIDE SEQUENCE</scope>
    <source>
        <strain evidence="7">BIOML-A4</strain>
    </source>
</reference>
<keyword evidence="3 5" id="KW-0732">Signal</keyword>
<evidence type="ECO:0000256" key="5">
    <source>
        <dbReference type="SAM" id="SignalP"/>
    </source>
</evidence>
<organism evidence="7">
    <name type="scientific">Parabacteroides goldsteinii</name>
    <dbReference type="NCBI Taxonomy" id="328812"/>
    <lineage>
        <taxon>Bacteria</taxon>
        <taxon>Pseudomonadati</taxon>
        <taxon>Bacteroidota</taxon>
        <taxon>Bacteroidia</taxon>
        <taxon>Bacteroidales</taxon>
        <taxon>Tannerellaceae</taxon>
        <taxon>Parabacteroides</taxon>
    </lineage>
</organism>
<dbReference type="PROSITE" id="PS51257">
    <property type="entry name" value="PROKAR_LIPOPROTEIN"/>
    <property type="match status" value="1"/>
</dbReference>
<protein>
    <recommendedName>
        <fullName evidence="6">Major fimbrial subunit protein N-terminal domain-containing protein</fullName>
    </recommendedName>
</protein>
<keyword evidence="4" id="KW-0281">Fimbrium</keyword>
<comment type="similarity">
    <text evidence="2">Belongs to the bacteroidetes fimbrillin superfamily. FimA/Mfa1 family.</text>
</comment>
<proteinExistence type="inferred from homology"/>
<dbReference type="Gene3D" id="2.60.40.3690">
    <property type="match status" value="1"/>
</dbReference>
<feature type="signal peptide" evidence="5">
    <location>
        <begin position="1"/>
        <end position="21"/>
    </location>
</feature>
<dbReference type="EMBL" id="WKLP01000029">
    <property type="protein sequence ID" value="MRY13415.1"/>
    <property type="molecule type" value="Genomic_DNA"/>
</dbReference>
<dbReference type="GO" id="GO:0009289">
    <property type="term" value="C:pilus"/>
    <property type="evidence" value="ECO:0007669"/>
    <property type="project" value="UniProtKB-SubCell"/>
</dbReference>
<dbReference type="InterPro" id="IPR029141">
    <property type="entry name" value="FimA_N"/>
</dbReference>
<feature type="domain" description="Major fimbrial subunit protein N-terminal" evidence="6">
    <location>
        <begin position="34"/>
        <end position="161"/>
    </location>
</feature>
<evidence type="ECO:0000256" key="3">
    <source>
        <dbReference type="ARBA" id="ARBA00022729"/>
    </source>
</evidence>
<evidence type="ECO:0000256" key="4">
    <source>
        <dbReference type="ARBA" id="ARBA00023263"/>
    </source>
</evidence>
<dbReference type="RefSeq" id="WP_010803002.1">
    <property type="nucleotide sequence ID" value="NZ_CAJSYT010000003.1"/>
</dbReference>
<dbReference type="Gene3D" id="2.60.40.2580">
    <property type="match status" value="1"/>
</dbReference>
<sequence>MRTTSKLITGILALALLSACSNDEMNERGNEEKASITITLKGENLSSKATGSTSDTETDERKIVNYKVYVFSYNSGVLEKEVDGAVNNGIAGSTQVDGLSTAGTKRVVVVANLPARFPAVSNYTDFETATFDLGLQNPANRATTGLVMSGESPELTLTSGSPVPVTVSIRRVVAKIELGSVTITPEAGHTEPFVLTHVSIQKAKSKATIGPNTVLSEIPFYGGFGGTESNIPTPDNYLLDAITTDQPNGTAKSFDNFFYVFPNEETGAETLLTISGTYKGSTTHFPFRINSIVSSTADGTLIKRNTRYILNVTLKKLGSGTTDPDGPGDPAAVEVTVTTEGWEDPLEQDVEW</sequence>
<comment type="caution">
    <text evidence="7">The sequence shown here is derived from an EMBL/GenBank/DDBJ whole genome shotgun (WGS) entry which is preliminary data.</text>
</comment>
<evidence type="ECO:0000256" key="1">
    <source>
        <dbReference type="ARBA" id="ARBA00004561"/>
    </source>
</evidence>
<comment type="subcellular location">
    <subcellularLocation>
        <location evidence="1">Fimbrium</location>
    </subcellularLocation>
</comment>
<gene>
    <name evidence="7" type="ORF">GKE01_18390</name>
</gene>
<feature type="chain" id="PRO_5026183893" description="Major fimbrial subunit protein N-terminal domain-containing protein" evidence="5">
    <location>
        <begin position="22"/>
        <end position="352"/>
    </location>
</feature>
<name>A0A6G1ZHX5_9BACT</name>
<evidence type="ECO:0000256" key="2">
    <source>
        <dbReference type="ARBA" id="ARBA00006011"/>
    </source>
</evidence>